<dbReference type="PROSITE" id="PS51755">
    <property type="entry name" value="OMPR_PHOB"/>
    <property type="match status" value="1"/>
</dbReference>
<dbReference type="InterPro" id="IPR005158">
    <property type="entry name" value="BTAD"/>
</dbReference>
<dbReference type="Gene3D" id="1.25.40.10">
    <property type="entry name" value="Tetratricopeptide repeat domain"/>
    <property type="match status" value="1"/>
</dbReference>
<evidence type="ECO:0000256" key="5">
    <source>
        <dbReference type="PROSITE-ProRule" id="PRU01091"/>
    </source>
</evidence>
<keyword evidence="2" id="KW-0805">Transcription regulation</keyword>
<evidence type="ECO:0000259" key="6">
    <source>
        <dbReference type="PROSITE" id="PS51755"/>
    </source>
</evidence>
<dbReference type="Pfam" id="PF00486">
    <property type="entry name" value="Trans_reg_C"/>
    <property type="match status" value="1"/>
</dbReference>
<dbReference type="EMBL" id="WWHY01000001">
    <property type="protein sequence ID" value="MYR35234.1"/>
    <property type="molecule type" value="Genomic_DNA"/>
</dbReference>
<gene>
    <name evidence="7" type="ORF">GTW20_23965</name>
</gene>
<dbReference type="Gene3D" id="1.10.10.10">
    <property type="entry name" value="Winged helix-like DNA-binding domain superfamily/Winged helix DNA-binding domain"/>
    <property type="match status" value="1"/>
</dbReference>
<evidence type="ECO:0000313" key="8">
    <source>
        <dbReference type="Proteomes" id="UP000467124"/>
    </source>
</evidence>
<accession>A0A7K2IZI5</accession>
<evidence type="ECO:0000313" key="7">
    <source>
        <dbReference type="EMBL" id="MYR35234.1"/>
    </source>
</evidence>
<dbReference type="RefSeq" id="WP_161111964.1">
    <property type="nucleotide sequence ID" value="NZ_WWHY01000001.1"/>
</dbReference>
<evidence type="ECO:0000256" key="3">
    <source>
        <dbReference type="ARBA" id="ARBA00023125"/>
    </source>
</evidence>
<feature type="domain" description="OmpR/PhoB-type" evidence="6">
    <location>
        <begin position="1"/>
        <end position="101"/>
    </location>
</feature>
<reference evidence="7 8" key="1">
    <citation type="journal article" date="2019" name="Nat. Commun.">
        <title>The antimicrobial potential of Streptomyces from insect microbiomes.</title>
        <authorList>
            <person name="Chevrette M.G."/>
            <person name="Carlson C.M."/>
            <person name="Ortega H.E."/>
            <person name="Thomas C."/>
            <person name="Ananiev G.E."/>
            <person name="Barns K.J."/>
            <person name="Book A.J."/>
            <person name="Cagnazzo J."/>
            <person name="Carlos C."/>
            <person name="Flanigan W."/>
            <person name="Grubbs K.J."/>
            <person name="Horn H.A."/>
            <person name="Hoffmann F.M."/>
            <person name="Klassen J.L."/>
            <person name="Knack J.J."/>
            <person name="Lewin G.R."/>
            <person name="McDonald B.R."/>
            <person name="Muller L."/>
            <person name="Melo W.G.P."/>
            <person name="Pinto-Tomas A.A."/>
            <person name="Schmitz A."/>
            <person name="Wendt-Pienkowski E."/>
            <person name="Wildman S."/>
            <person name="Zhao M."/>
            <person name="Zhang F."/>
            <person name="Bugni T.S."/>
            <person name="Andes D.R."/>
            <person name="Pupo M.T."/>
            <person name="Currie C.R."/>
        </authorList>
    </citation>
    <scope>NUCLEOTIDE SEQUENCE [LARGE SCALE GENOMIC DNA]</scope>
    <source>
        <strain evidence="7 8">SID5840</strain>
    </source>
</reference>
<dbReference type="PANTHER" id="PTHR35807">
    <property type="entry name" value="TRANSCRIPTIONAL REGULATOR REDD-RELATED"/>
    <property type="match status" value="1"/>
</dbReference>
<dbReference type="InterPro" id="IPR036388">
    <property type="entry name" value="WH-like_DNA-bd_sf"/>
</dbReference>
<dbReference type="InterPro" id="IPR051677">
    <property type="entry name" value="AfsR-DnrI-RedD_regulator"/>
</dbReference>
<comment type="caution">
    <text evidence="7">The sequence shown here is derived from an EMBL/GenBank/DDBJ whole genome shotgun (WGS) entry which is preliminary data.</text>
</comment>
<proteinExistence type="inferred from homology"/>
<organism evidence="7 8">
    <name type="scientific">Nocardiopsis alba</name>
    <dbReference type="NCBI Taxonomy" id="53437"/>
    <lineage>
        <taxon>Bacteria</taxon>
        <taxon>Bacillati</taxon>
        <taxon>Actinomycetota</taxon>
        <taxon>Actinomycetes</taxon>
        <taxon>Streptosporangiales</taxon>
        <taxon>Nocardiopsidaceae</taxon>
        <taxon>Nocardiopsis</taxon>
    </lineage>
</organism>
<evidence type="ECO:0000256" key="2">
    <source>
        <dbReference type="ARBA" id="ARBA00023015"/>
    </source>
</evidence>
<dbReference type="Pfam" id="PF03704">
    <property type="entry name" value="BTAD"/>
    <property type="match status" value="1"/>
</dbReference>
<dbReference type="SMART" id="SM01043">
    <property type="entry name" value="BTAD"/>
    <property type="match status" value="1"/>
</dbReference>
<name>A0A7K2IZI5_9ACTN</name>
<dbReference type="GO" id="GO:0000160">
    <property type="term" value="P:phosphorelay signal transduction system"/>
    <property type="evidence" value="ECO:0007669"/>
    <property type="project" value="InterPro"/>
</dbReference>
<evidence type="ECO:0000256" key="1">
    <source>
        <dbReference type="ARBA" id="ARBA00005820"/>
    </source>
</evidence>
<dbReference type="PANTHER" id="PTHR35807:SF1">
    <property type="entry name" value="TRANSCRIPTIONAL REGULATOR REDD"/>
    <property type="match status" value="1"/>
</dbReference>
<sequence length="661" mass="71772">MTVRFGVLGPLRAWDERGRSLPLKGPRHRAVLARLLVAHGRLVPLDTLIDDLWEEEGPPAGAASAVRTFVAALRRALEPERAPRAPARLLVTEGPGYALRADPEAVDALVFERTVTGVQGPPDEGALERALDAWRGPAYADVAHTGWARAERARLEESRSGAVEELARLRLARGATGRVIADLDAHVTDHPWREEAWYLLASALYRADRQAEALAVLRRARTLLADRLGLDPGRALGRLEQDILRQSEHHDPRLASTGTAPVEDERVDRLWHSTARAYEKGPGTRARLESTVGLLRSLALTGADGLRAARDRRSQTIDAALASGDVDLTARIIGAYDVPAVWTGSDDPEQAARVVRAAEHALAEAGSAVHPTVRARLLATVALESRGSRGERPARAAAEAERIARDLADPALTVFALNARWMQTFSRPGLSRRRGRIGTELVELSERHGLDSFEILGHLIGVQTHAAHADVEGADHHAHRADALARRHERPLVGVFTDWYRALRLDLTGQDPERVARAYRAAAERTKGAGMPGLERGLAPLALLCLRVRHGLPWRREAGRVDDWGPHLPWVHPLLLASEQPERASSVLAQAPDPAPGLLMEAHWGLLAHAALTLGERPTLLRARTALEAARGEHAGAASGLFTLGPVDDLLDRLQRALGAG</sequence>
<dbReference type="GO" id="GO:0006355">
    <property type="term" value="P:regulation of DNA-templated transcription"/>
    <property type="evidence" value="ECO:0007669"/>
    <property type="project" value="InterPro"/>
</dbReference>
<dbReference type="Proteomes" id="UP000467124">
    <property type="component" value="Unassembled WGS sequence"/>
</dbReference>
<dbReference type="SUPFAM" id="SSF46894">
    <property type="entry name" value="C-terminal effector domain of the bipartite response regulators"/>
    <property type="match status" value="1"/>
</dbReference>
<keyword evidence="4" id="KW-0804">Transcription</keyword>
<feature type="DNA-binding region" description="OmpR/PhoB-type" evidence="5">
    <location>
        <begin position="1"/>
        <end position="101"/>
    </location>
</feature>
<dbReference type="CDD" id="cd15831">
    <property type="entry name" value="BTAD"/>
    <property type="match status" value="1"/>
</dbReference>
<dbReference type="SMART" id="SM00862">
    <property type="entry name" value="Trans_reg_C"/>
    <property type="match status" value="1"/>
</dbReference>
<protein>
    <submittedName>
        <fullName evidence="7">SARP family transcriptional regulator</fullName>
    </submittedName>
</protein>
<comment type="similarity">
    <text evidence="1">Belongs to the AfsR/DnrI/RedD regulatory family.</text>
</comment>
<evidence type="ECO:0000256" key="4">
    <source>
        <dbReference type="ARBA" id="ARBA00023163"/>
    </source>
</evidence>
<dbReference type="AlphaFoldDB" id="A0A7K2IZI5"/>
<dbReference type="InterPro" id="IPR001867">
    <property type="entry name" value="OmpR/PhoB-type_DNA-bd"/>
</dbReference>
<dbReference type="InterPro" id="IPR011990">
    <property type="entry name" value="TPR-like_helical_dom_sf"/>
</dbReference>
<dbReference type="SUPFAM" id="SSF48452">
    <property type="entry name" value="TPR-like"/>
    <property type="match status" value="1"/>
</dbReference>
<dbReference type="GO" id="GO:0003677">
    <property type="term" value="F:DNA binding"/>
    <property type="evidence" value="ECO:0007669"/>
    <property type="project" value="UniProtKB-UniRule"/>
</dbReference>
<dbReference type="InterPro" id="IPR016032">
    <property type="entry name" value="Sig_transdc_resp-reg_C-effctor"/>
</dbReference>
<keyword evidence="3 5" id="KW-0238">DNA-binding</keyword>